<evidence type="ECO:0000313" key="1">
    <source>
        <dbReference type="EMBL" id="CAL1715728.1"/>
    </source>
</evidence>
<protein>
    <submittedName>
        <fullName evidence="1">Uncharacterized protein</fullName>
    </submittedName>
</protein>
<gene>
    <name evidence="1" type="ORF">GFSPODELE1_LOCUS10400</name>
</gene>
<proteinExistence type="predicted"/>
<evidence type="ECO:0000313" key="2">
    <source>
        <dbReference type="Proteomes" id="UP001497453"/>
    </source>
</evidence>
<name>A0ABP1E6S3_9APHY</name>
<keyword evidence="2" id="KW-1185">Reference proteome</keyword>
<accession>A0ABP1E6S3</accession>
<dbReference type="EMBL" id="OZ037952">
    <property type="protein sequence ID" value="CAL1715728.1"/>
    <property type="molecule type" value="Genomic_DNA"/>
</dbReference>
<sequence length="244" mass="27132">MMDVIVYDSPPTFRLIDMRAPPFRCCAQCTASPEQREATSSTLLSPAQSSDPEVATELRTATLMVENSDGMRRLASFPSISSKPLSPFANSSARAALTLVALTVFVRFGHMHCSSSPSASECFTTVLGMSSGNKCVSKLTAIFLSFSCFLADFRGPFPPRHHRKPIALRRQPYRGRACPMCHQNPARAGFPFALDTPSGCTYSRRGDVLHKQSSRTYHVLRTKKAYTRSIDREKWQAQQLSYHD</sequence>
<dbReference type="Proteomes" id="UP001497453">
    <property type="component" value="Chromosome 9"/>
</dbReference>
<reference evidence="2" key="1">
    <citation type="submission" date="2024-04" db="EMBL/GenBank/DDBJ databases">
        <authorList>
            <person name="Shaw F."/>
            <person name="Minotto A."/>
        </authorList>
    </citation>
    <scope>NUCLEOTIDE SEQUENCE [LARGE SCALE GENOMIC DNA]</scope>
</reference>
<organism evidence="1 2">
    <name type="scientific">Somion occarium</name>
    <dbReference type="NCBI Taxonomy" id="3059160"/>
    <lineage>
        <taxon>Eukaryota</taxon>
        <taxon>Fungi</taxon>
        <taxon>Dikarya</taxon>
        <taxon>Basidiomycota</taxon>
        <taxon>Agaricomycotina</taxon>
        <taxon>Agaricomycetes</taxon>
        <taxon>Polyporales</taxon>
        <taxon>Cerrenaceae</taxon>
        <taxon>Somion</taxon>
    </lineage>
</organism>